<evidence type="ECO:0000256" key="2">
    <source>
        <dbReference type="ARBA" id="ARBA00007951"/>
    </source>
</evidence>
<dbReference type="PIRSF" id="PIRSF001092">
    <property type="entry name" value="Alpha-L-fucosidase"/>
    <property type="match status" value="1"/>
</dbReference>
<keyword evidence="6" id="KW-0326">Glycosidase</keyword>
<dbReference type="InterPro" id="IPR057739">
    <property type="entry name" value="Glyco_hydro_29_N"/>
</dbReference>
<name>A0ABU5QTY8_9BACT</name>
<dbReference type="PANTHER" id="PTHR10030">
    <property type="entry name" value="ALPHA-L-FUCOSIDASE"/>
    <property type="match status" value="1"/>
</dbReference>
<dbReference type="InterPro" id="IPR016286">
    <property type="entry name" value="FUC_metazoa-typ"/>
</dbReference>
<evidence type="ECO:0000256" key="6">
    <source>
        <dbReference type="ARBA" id="ARBA00023295"/>
    </source>
</evidence>
<reference evidence="9 10" key="1">
    <citation type="submission" date="2023-12" db="EMBL/GenBank/DDBJ databases">
        <title>Novel species of the genus Arcicella isolated from rivers.</title>
        <authorList>
            <person name="Lu H."/>
        </authorList>
    </citation>
    <scope>NUCLEOTIDE SEQUENCE [LARGE SCALE GENOMIC DNA]</scope>
    <source>
        <strain evidence="9 10">LMG 21963</strain>
    </source>
</reference>
<dbReference type="Pfam" id="PF01120">
    <property type="entry name" value="Alpha_L_fucos"/>
    <property type="match status" value="1"/>
</dbReference>
<gene>
    <name evidence="9" type="ORF">VB264_22405</name>
</gene>
<proteinExistence type="inferred from homology"/>
<keyword evidence="10" id="KW-1185">Reference proteome</keyword>
<feature type="signal peptide" evidence="7">
    <location>
        <begin position="1"/>
        <end position="18"/>
    </location>
</feature>
<dbReference type="EMBL" id="JAYFUL010000059">
    <property type="protein sequence ID" value="MEA5260567.1"/>
    <property type="molecule type" value="Genomic_DNA"/>
</dbReference>
<dbReference type="InterPro" id="IPR017853">
    <property type="entry name" value="GH"/>
</dbReference>
<dbReference type="SUPFAM" id="SSF51445">
    <property type="entry name" value="(Trans)glycosidases"/>
    <property type="match status" value="1"/>
</dbReference>
<keyword evidence="4 7" id="KW-0732">Signal</keyword>
<sequence>MKTLSKTLLLLLTICLYAQSSFTQKTKEPASLQERMQWFQDAKLGVFIHWGIYSVKGVDESWSFYNKKISHKDYMSQLKGFTASKYNPEEWASLIKESGAGYAVLTTKHHDGVALWPTKENHYSVVKNAPAQRDLLKPFYQALDKYGIKKGAYFSLIDWSHPDYPAVTRDSNRYKMQDDPIRWERFQHFFQAQIAELNANYRPDLWWFDGEWEHNAKEWQTEKINTNILQANPWAISNDRLLEYGNYETYEQTIPPTKPKKFPYWEACMTSNLNWGYHPDDKNYKTPYQVISIFADVISNGGVYLFDIGPKEDGTIPTEQVHLLKELGKWNKKHHEAIFGTLAGIEAGHFYGPTTMSKDSTKLYLFLQPNSNGQVMLKGLDNTIKKIRVVGTNHLLTHQVQSKMTWGNVPGIVFINVPATVNDQYMTVLALELDKPLKIYKSDGEK</sequence>
<protein>
    <recommendedName>
        <fullName evidence="3">alpha-L-fucosidase</fullName>
        <ecNumber evidence="3">3.2.1.51</ecNumber>
    </recommendedName>
</protein>
<evidence type="ECO:0000259" key="8">
    <source>
        <dbReference type="Pfam" id="PF01120"/>
    </source>
</evidence>
<evidence type="ECO:0000256" key="5">
    <source>
        <dbReference type="ARBA" id="ARBA00022801"/>
    </source>
</evidence>
<dbReference type="Gene3D" id="3.20.20.80">
    <property type="entry name" value="Glycosidases"/>
    <property type="match status" value="1"/>
</dbReference>
<evidence type="ECO:0000256" key="4">
    <source>
        <dbReference type="ARBA" id="ARBA00022729"/>
    </source>
</evidence>
<feature type="chain" id="PRO_5047337822" description="alpha-L-fucosidase" evidence="7">
    <location>
        <begin position="19"/>
        <end position="446"/>
    </location>
</feature>
<keyword evidence="5" id="KW-0378">Hydrolase</keyword>
<evidence type="ECO:0000313" key="10">
    <source>
        <dbReference type="Proteomes" id="UP001304671"/>
    </source>
</evidence>
<dbReference type="EC" id="3.2.1.51" evidence="3"/>
<evidence type="ECO:0000256" key="7">
    <source>
        <dbReference type="SAM" id="SignalP"/>
    </source>
</evidence>
<evidence type="ECO:0000256" key="1">
    <source>
        <dbReference type="ARBA" id="ARBA00004071"/>
    </source>
</evidence>
<comment type="similarity">
    <text evidence="2">Belongs to the glycosyl hydrolase 29 family.</text>
</comment>
<evidence type="ECO:0000256" key="3">
    <source>
        <dbReference type="ARBA" id="ARBA00012662"/>
    </source>
</evidence>
<evidence type="ECO:0000313" key="9">
    <source>
        <dbReference type="EMBL" id="MEA5260567.1"/>
    </source>
</evidence>
<dbReference type="SMART" id="SM00812">
    <property type="entry name" value="Alpha_L_fucos"/>
    <property type="match status" value="1"/>
</dbReference>
<dbReference type="InterPro" id="IPR000933">
    <property type="entry name" value="Glyco_hydro_29"/>
</dbReference>
<accession>A0ABU5QTY8</accession>
<comment type="function">
    <text evidence="1">Alpha-L-fucosidase is responsible for hydrolyzing the alpha-1,6-linked fucose joined to the reducing-end N-acetylglucosamine of the carbohydrate moieties of glycoproteins.</text>
</comment>
<organism evidence="9 10">
    <name type="scientific">Arcicella aquatica</name>
    <dbReference type="NCBI Taxonomy" id="217141"/>
    <lineage>
        <taxon>Bacteria</taxon>
        <taxon>Pseudomonadati</taxon>
        <taxon>Bacteroidota</taxon>
        <taxon>Cytophagia</taxon>
        <taxon>Cytophagales</taxon>
        <taxon>Flectobacillaceae</taxon>
        <taxon>Arcicella</taxon>
    </lineage>
</organism>
<comment type="caution">
    <text evidence="9">The sequence shown here is derived from an EMBL/GenBank/DDBJ whole genome shotgun (WGS) entry which is preliminary data.</text>
</comment>
<dbReference type="PANTHER" id="PTHR10030:SF37">
    <property type="entry name" value="ALPHA-L-FUCOSIDASE-RELATED"/>
    <property type="match status" value="1"/>
</dbReference>
<dbReference type="Proteomes" id="UP001304671">
    <property type="component" value="Unassembled WGS sequence"/>
</dbReference>
<dbReference type="RefSeq" id="WP_323253207.1">
    <property type="nucleotide sequence ID" value="NZ_JAYFUL010000059.1"/>
</dbReference>
<dbReference type="PRINTS" id="PR00741">
    <property type="entry name" value="GLHYDRLASE29"/>
</dbReference>
<feature type="domain" description="Glycoside hydrolase family 29 N-terminal" evidence="8">
    <location>
        <begin position="19"/>
        <end position="335"/>
    </location>
</feature>